<evidence type="ECO:0000256" key="1">
    <source>
        <dbReference type="ARBA" id="ARBA00022801"/>
    </source>
</evidence>
<dbReference type="Gene3D" id="3.60.15.10">
    <property type="entry name" value="Ribonuclease Z/Hydroxyacylglutathione hydrolase-like"/>
    <property type="match status" value="1"/>
</dbReference>
<dbReference type="PANTHER" id="PTHR43546:SF9">
    <property type="entry name" value="L-ASCORBATE-6-PHOSPHATE LACTONASE ULAG-RELATED"/>
    <property type="match status" value="1"/>
</dbReference>
<accession>A0ABS3LC62</accession>
<comment type="caution">
    <text evidence="3">The sequence shown here is derived from an EMBL/GenBank/DDBJ whole genome shotgun (WGS) entry which is preliminary data.</text>
</comment>
<proteinExistence type="predicted"/>
<keyword evidence="4" id="KW-1185">Reference proteome</keyword>
<evidence type="ECO:0000313" key="3">
    <source>
        <dbReference type="EMBL" id="MBO1307214.1"/>
    </source>
</evidence>
<dbReference type="Pfam" id="PF12706">
    <property type="entry name" value="Lactamase_B_2"/>
    <property type="match status" value="1"/>
</dbReference>
<sequence length="265" mass="29916">MKKQATPPTTIPFGKEAFEPIETTEIRWLGNSGILMNSRGYCMMADPVLEGFDLPLLIDLPIPADEVPHLDNLLITHSDNDHYSLDTLKKILPVTKTAHAPIFVADLMKETFDYPATGHAIHETFQDGDITVTLTPADHLWQNARSKPDRVYKMEDYCGFWIETPDGTLWIPGDSKLLPEQLEMPQPDAILYDFSDNEWHIGLDNAILLANTYPKADLLLSHWGTVDAPDKDVFNGDPEDLYDKVVNPERIRVLAAGEPFRLNKH</sequence>
<name>A0ABS3LC62_9ENTE</name>
<dbReference type="InterPro" id="IPR050114">
    <property type="entry name" value="UPF0173_UPF0282_UlaG_hydrolase"/>
</dbReference>
<dbReference type="InterPro" id="IPR001279">
    <property type="entry name" value="Metallo-B-lactamas"/>
</dbReference>
<evidence type="ECO:0000259" key="2">
    <source>
        <dbReference type="Pfam" id="PF12706"/>
    </source>
</evidence>
<evidence type="ECO:0000313" key="4">
    <source>
        <dbReference type="Proteomes" id="UP000664601"/>
    </source>
</evidence>
<protein>
    <submittedName>
        <fullName evidence="3">MBL fold metallo-hydrolase</fullName>
    </submittedName>
</protein>
<reference evidence="3 4" key="1">
    <citation type="submission" date="2021-03" db="EMBL/GenBank/DDBJ databases">
        <title>Enterococcal diversity collection.</title>
        <authorList>
            <person name="Gilmore M.S."/>
            <person name="Schwartzman J."/>
            <person name="Van Tyne D."/>
            <person name="Martin M."/>
            <person name="Earl A.M."/>
            <person name="Manson A.L."/>
            <person name="Straub T."/>
            <person name="Salamzade R."/>
            <person name="Saavedra J."/>
            <person name="Lebreton F."/>
            <person name="Prichula J."/>
            <person name="Schaufler K."/>
            <person name="Gaca A."/>
            <person name="Sgardioli B."/>
            <person name="Wagenaar J."/>
            <person name="Strong T."/>
        </authorList>
    </citation>
    <scope>NUCLEOTIDE SEQUENCE [LARGE SCALE GENOMIC DNA]</scope>
    <source>
        <strain evidence="3 4">669A</strain>
    </source>
</reference>
<keyword evidence="1" id="KW-0378">Hydrolase</keyword>
<feature type="domain" description="Metallo-beta-lactamase" evidence="2">
    <location>
        <begin position="59"/>
        <end position="223"/>
    </location>
</feature>
<gene>
    <name evidence="3" type="ORF">JZO70_13640</name>
</gene>
<dbReference type="Proteomes" id="UP000664601">
    <property type="component" value="Unassembled WGS sequence"/>
</dbReference>
<dbReference type="EMBL" id="JAFREM010000020">
    <property type="protein sequence ID" value="MBO1307214.1"/>
    <property type="molecule type" value="Genomic_DNA"/>
</dbReference>
<dbReference type="PANTHER" id="PTHR43546">
    <property type="entry name" value="UPF0173 METAL-DEPENDENT HYDROLASE MJ1163-RELATED"/>
    <property type="match status" value="1"/>
</dbReference>
<dbReference type="InterPro" id="IPR036866">
    <property type="entry name" value="RibonucZ/Hydroxyglut_hydro"/>
</dbReference>
<dbReference type="RefSeq" id="WP_207674141.1">
    <property type="nucleotide sequence ID" value="NZ_JAFREM010000020.1"/>
</dbReference>
<organism evidence="3 4">
    <name type="scientific">Candidatus Enterococcus moelleringii</name>
    <dbReference type="NCBI Taxonomy" id="2815325"/>
    <lineage>
        <taxon>Bacteria</taxon>
        <taxon>Bacillati</taxon>
        <taxon>Bacillota</taxon>
        <taxon>Bacilli</taxon>
        <taxon>Lactobacillales</taxon>
        <taxon>Enterococcaceae</taxon>
        <taxon>Enterococcus</taxon>
    </lineage>
</organism>
<dbReference type="SUPFAM" id="SSF56281">
    <property type="entry name" value="Metallo-hydrolase/oxidoreductase"/>
    <property type="match status" value="1"/>
</dbReference>